<reference evidence="16" key="1">
    <citation type="journal article" date="2014" name="Int. J. Syst. Evol. Microbiol.">
        <title>Complete genome sequence of Corynebacterium casei LMG S-19264T (=DSM 44701T), isolated from a smear-ripened cheese.</title>
        <authorList>
            <consortium name="US DOE Joint Genome Institute (JGI-PGF)"/>
            <person name="Walter F."/>
            <person name="Albersmeier A."/>
            <person name="Kalinowski J."/>
            <person name="Ruckert C."/>
        </authorList>
    </citation>
    <scope>NUCLEOTIDE SEQUENCE</scope>
    <source>
        <strain evidence="16">VKM B-2222</strain>
    </source>
</reference>
<dbReference type="EMBL" id="BSFH01000024">
    <property type="protein sequence ID" value="GLK63867.1"/>
    <property type="molecule type" value="Genomic_DNA"/>
</dbReference>
<name>A0AAD3NXS8_9RHOB</name>
<dbReference type="PANTHER" id="PTHR11839:SF5">
    <property type="entry name" value="ADP-RIBOSE PYROPHOSPHATASE"/>
    <property type="match status" value="1"/>
</dbReference>
<dbReference type="InterPro" id="IPR015797">
    <property type="entry name" value="NUDIX_hydrolase-like_dom_sf"/>
</dbReference>
<dbReference type="PROSITE" id="PS51462">
    <property type="entry name" value="NUDIX"/>
    <property type="match status" value="1"/>
</dbReference>
<feature type="short sequence motif" description="Nudix box" evidence="14">
    <location>
        <begin position="238"/>
        <end position="260"/>
    </location>
</feature>
<dbReference type="InterPro" id="IPR020084">
    <property type="entry name" value="NUDIX_hydrolase_CS"/>
</dbReference>
<comment type="similarity">
    <text evidence="2">Belongs to the Nudix hydrolase family. NudF subfamily.</text>
</comment>
<evidence type="ECO:0000256" key="13">
    <source>
        <dbReference type="PIRSR" id="PIRSR604385-2"/>
    </source>
</evidence>
<evidence type="ECO:0000313" key="16">
    <source>
        <dbReference type="EMBL" id="GLK63867.1"/>
    </source>
</evidence>
<comment type="catalytic activity">
    <reaction evidence="12">
        <text>ADP-D-ribose + H2O = D-ribose 5-phosphate + AMP + 2 H(+)</text>
        <dbReference type="Rhea" id="RHEA:10412"/>
        <dbReference type="ChEBI" id="CHEBI:15377"/>
        <dbReference type="ChEBI" id="CHEBI:15378"/>
        <dbReference type="ChEBI" id="CHEBI:57967"/>
        <dbReference type="ChEBI" id="CHEBI:78346"/>
        <dbReference type="ChEBI" id="CHEBI:456215"/>
        <dbReference type="EC" id="3.6.1.13"/>
    </reaction>
</comment>
<comment type="function">
    <text evidence="8">Acts on ADP-mannose and ADP-glucose as well as ADP-ribose. Prevents glycogen biosynthesis. The reaction catalyzed by this enzyme is a limiting step of the gluconeogenic process.</text>
</comment>
<dbReference type="Pfam" id="PF00293">
    <property type="entry name" value="NUDIX"/>
    <property type="match status" value="1"/>
</dbReference>
<evidence type="ECO:0000256" key="3">
    <source>
        <dbReference type="ARBA" id="ARBA00012453"/>
    </source>
</evidence>
<dbReference type="GO" id="GO:0019693">
    <property type="term" value="P:ribose phosphate metabolic process"/>
    <property type="evidence" value="ECO:0007669"/>
    <property type="project" value="TreeGrafter"/>
</dbReference>
<comment type="caution">
    <text evidence="16">The sequence shown here is derived from an EMBL/GenBank/DDBJ whole genome shotgun (WGS) entry which is preliminary data.</text>
</comment>
<evidence type="ECO:0000259" key="15">
    <source>
        <dbReference type="PROSITE" id="PS51462"/>
    </source>
</evidence>
<dbReference type="GO" id="GO:0006753">
    <property type="term" value="P:nucleoside phosphate metabolic process"/>
    <property type="evidence" value="ECO:0007669"/>
    <property type="project" value="TreeGrafter"/>
</dbReference>
<protein>
    <recommendedName>
        <fullName evidence="4">ADP-ribose pyrophosphatase</fullName>
        <ecNumber evidence="3">3.6.1.13</ecNumber>
    </recommendedName>
    <alternativeName>
        <fullName evidence="9">ADP-ribose diphosphatase</fullName>
    </alternativeName>
    <alternativeName>
        <fullName evidence="11">ADP-ribose phosphohydrolase</fullName>
    </alternativeName>
    <alternativeName>
        <fullName evidence="10">Adenosine diphosphoribose pyrophosphatase</fullName>
    </alternativeName>
</protein>
<keyword evidence="6" id="KW-0378">Hydrolase</keyword>
<evidence type="ECO:0000256" key="8">
    <source>
        <dbReference type="ARBA" id="ARBA00025164"/>
    </source>
</evidence>
<dbReference type="Gene3D" id="3.90.79.10">
    <property type="entry name" value="Nucleoside Triphosphate Pyrophosphohydrolase"/>
    <property type="match status" value="1"/>
</dbReference>
<evidence type="ECO:0000256" key="10">
    <source>
        <dbReference type="ARBA" id="ARBA00030308"/>
    </source>
</evidence>
<evidence type="ECO:0000256" key="5">
    <source>
        <dbReference type="ARBA" id="ARBA00022723"/>
    </source>
</evidence>
<proteinExistence type="inferred from homology"/>
<evidence type="ECO:0000256" key="9">
    <source>
        <dbReference type="ARBA" id="ARBA00030162"/>
    </source>
</evidence>
<feature type="binding site" evidence="13">
    <location>
        <position position="253"/>
    </location>
    <ligand>
        <name>Mg(2+)</name>
        <dbReference type="ChEBI" id="CHEBI:18420"/>
        <label>1</label>
    </ligand>
</feature>
<evidence type="ECO:0000256" key="11">
    <source>
        <dbReference type="ARBA" id="ARBA00033056"/>
    </source>
</evidence>
<evidence type="ECO:0000256" key="2">
    <source>
        <dbReference type="ARBA" id="ARBA00007482"/>
    </source>
</evidence>
<dbReference type="InterPro" id="IPR000086">
    <property type="entry name" value="NUDIX_hydrolase_dom"/>
</dbReference>
<feature type="binding site" evidence="13">
    <location>
        <position position="237"/>
    </location>
    <ligand>
        <name>Mg(2+)</name>
        <dbReference type="ChEBI" id="CHEBI:18420"/>
        <label>1</label>
    </ligand>
</feature>
<gene>
    <name evidence="16" type="primary">trgB</name>
    <name evidence="16" type="ORF">GCM10017635_13380</name>
</gene>
<sequence>MPLLIGPLAHPLMRARLAPDAVEAQPLQGTLRGGGFAGITLNGWPRLEVGKDSLPLWKSPWTPELRRYAQIFGLVPQFHHGLELFGLGDAADDGPEWQPRLAAAMADWLLALPPERPAEAIRKRLPMIAAWVASRLRAADETPPLPHVGPVAADRVRIDSVDEPYAEYFSIEAIRLRQHRNDGDWTPPLLRAVFVSGDATVVLPWDPVRDRVMLIDQLRAGPVARGDAQPWLYETVAGRVDAAETPEQAARREAVEETGIQMSRLIPAPHNYPSPGAMAEYLYLYVGIADLPDDIAGLGGLASEDEDIRSHLIPRAELTRMALAGEIRNGPLLNLALWLELRHDEIRRELGLDEPAKAQPGLPPSRGSV</sequence>
<evidence type="ECO:0000256" key="14">
    <source>
        <dbReference type="PIRSR" id="PIRSR604385-3"/>
    </source>
</evidence>
<dbReference type="GO" id="GO:0005829">
    <property type="term" value="C:cytosol"/>
    <property type="evidence" value="ECO:0007669"/>
    <property type="project" value="TreeGrafter"/>
</dbReference>
<evidence type="ECO:0000256" key="4">
    <source>
        <dbReference type="ARBA" id="ARBA00013297"/>
    </source>
</evidence>
<dbReference type="InterPro" id="IPR004385">
    <property type="entry name" value="NDP_pyrophosphatase"/>
</dbReference>
<evidence type="ECO:0000256" key="6">
    <source>
        <dbReference type="ARBA" id="ARBA00022801"/>
    </source>
</evidence>
<dbReference type="PROSITE" id="PS00893">
    <property type="entry name" value="NUDIX_BOX"/>
    <property type="match status" value="1"/>
</dbReference>
<keyword evidence="7 13" id="KW-0460">Magnesium</keyword>
<organism evidence="16 17">
    <name type="scientific">Paracoccus kondratievae</name>
    <dbReference type="NCBI Taxonomy" id="135740"/>
    <lineage>
        <taxon>Bacteria</taxon>
        <taxon>Pseudomonadati</taxon>
        <taxon>Pseudomonadota</taxon>
        <taxon>Alphaproteobacteria</taxon>
        <taxon>Rhodobacterales</taxon>
        <taxon>Paracoccaceae</taxon>
        <taxon>Paracoccus</taxon>
    </lineage>
</organism>
<dbReference type="GO" id="GO:0019144">
    <property type="term" value="F:ADP-sugar diphosphatase activity"/>
    <property type="evidence" value="ECO:0007669"/>
    <property type="project" value="TreeGrafter"/>
</dbReference>
<accession>A0AAD3NXS8</accession>
<dbReference type="CDD" id="cd24155">
    <property type="entry name" value="NUDIX_ADPRase"/>
    <property type="match status" value="1"/>
</dbReference>
<dbReference type="RefSeq" id="WP_271179489.1">
    <property type="nucleotide sequence ID" value="NZ_BSFH01000024.1"/>
</dbReference>
<evidence type="ECO:0000256" key="7">
    <source>
        <dbReference type="ARBA" id="ARBA00022842"/>
    </source>
</evidence>
<dbReference type="PANTHER" id="PTHR11839">
    <property type="entry name" value="UDP/ADP-SUGAR PYROPHOSPHATASE"/>
    <property type="match status" value="1"/>
</dbReference>
<evidence type="ECO:0000256" key="1">
    <source>
        <dbReference type="ARBA" id="ARBA00001946"/>
    </source>
</evidence>
<dbReference type="GO" id="GO:0047631">
    <property type="term" value="F:ADP-ribose diphosphatase activity"/>
    <property type="evidence" value="ECO:0007669"/>
    <property type="project" value="UniProtKB-EC"/>
</dbReference>
<comment type="cofactor">
    <cofactor evidence="1 13">
        <name>Mg(2+)</name>
        <dbReference type="ChEBI" id="CHEBI:18420"/>
    </cofactor>
</comment>
<dbReference type="EC" id="3.6.1.13" evidence="3"/>
<keyword evidence="17" id="KW-1185">Reference proteome</keyword>
<keyword evidence="5 13" id="KW-0479">Metal-binding</keyword>
<feature type="binding site" evidence="13">
    <location>
        <position position="306"/>
    </location>
    <ligand>
        <name>Mg(2+)</name>
        <dbReference type="ChEBI" id="CHEBI:18420"/>
        <label>1</label>
    </ligand>
</feature>
<reference evidence="16" key="2">
    <citation type="submission" date="2023-01" db="EMBL/GenBank/DDBJ databases">
        <authorList>
            <person name="Sun Q."/>
            <person name="Evtushenko L."/>
        </authorList>
    </citation>
    <scope>NUCLEOTIDE SEQUENCE</scope>
    <source>
        <strain evidence="16">VKM B-2222</strain>
    </source>
</reference>
<dbReference type="SUPFAM" id="SSF55811">
    <property type="entry name" value="Nudix"/>
    <property type="match status" value="1"/>
</dbReference>
<dbReference type="AlphaFoldDB" id="A0AAD3NXS8"/>
<dbReference type="NCBIfam" id="TIGR00052">
    <property type="entry name" value="nudix-type nucleoside diphosphatase, YffH/AdpP family"/>
    <property type="match status" value="1"/>
</dbReference>
<dbReference type="GO" id="GO:0046872">
    <property type="term" value="F:metal ion binding"/>
    <property type="evidence" value="ECO:0007669"/>
    <property type="project" value="UniProtKB-KW"/>
</dbReference>
<evidence type="ECO:0000313" key="17">
    <source>
        <dbReference type="Proteomes" id="UP001143349"/>
    </source>
</evidence>
<dbReference type="Proteomes" id="UP001143349">
    <property type="component" value="Unassembled WGS sequence"/>
</dbReference>
<evidence type="ECO:0000256" key="12">
    <source>
        <dbReference type="ARBA" id="ARBA00049546"/>
    </source>
</evidence>
<feature type="domain" description="Nudix hydrolase" evidence="15">
    <location>
        <begin position="195"/>
        <end position="335"/>
    </location>
</feature>
<feature type="binding site" evidence="13">
    <location>
        <position position="257"/>
    </location>
    <ligand>
        <name>Mg(2+)</name>
        <dbReference type="ChEBI" id="CHEBI:18420"/>
        <label>1</label>
    </ligand>
</feature>